<gene>
    <name evidence="5" type="primary">LOC107221847</name>
</gene>
<feature type="domain" description="Sulfotransferase" evidence="3">
    <location>
        <begin position="55"/>
        <end position="311"/>
    </location>
</feature>
<evidence type="ECO:0000256" key="1">
    <source>
        <dbReference type="ARBA" id="ARBA00005771"/>
    </source>
</evidence>
<keyword evidence="4" id="KW-1185">Reference proteome</keyword>
<dbReference type="InterPro" id="IPR000863">
    <property type="entry name" value="Sulfotransferase_dom"/>
</dbReference>
<protein>
    <submittedName>
        <fullName evidence="5">Luciferin sulfotransferase-like</fullName>
    </submittedName>
</protein>
<proteinExistence type="inferred from homology"/>
<organism evidence="5">
    <name type="scientific">Neodiprion lecontei</name>
    <name type="common">Redheaded pine sawfly</name>
    <dbReference type="NCBI Taxonomy" id="441921"/>
    <lineage>
        <taxon>Eukaryota</taxon>
        <taxon>Metazoa</taxon>
        <taxon>Ecdysozoa</taxon>
        <taxon>Arthropoda</taxon>
        <taxon>Hexapoda</taxon>
        <taxon>Insecta</taxon>
        <taxon>Pterygota</taxon>
        <taxon>Neoptera</taxon>
        <taxon>Endopterygota</taxon>
        <taxon>Hymenoptera</taxon>
        <taxon>Tenthredinoidea</taxon>
        <taxon>Diprionidae</taxon>
        <taxon>Diprioninae</taxon>
        <taxon>Neodiprion</taxon>
    </lineage>
</organism>
<dbReference type="RefSeq" id="XP_015516478.1">
    <property type="nucleotide sequence ID" value="XM_015660992.2"/>
</dbReference>
<dbReference type="InParanoid" id="A0A6J0BRF7"/>
<sequence>MVLTYSTVDGEIGKKLDVMFGVKNSFVRVEPGSCLLPPQYALYGPKIRDMEIREDDVWLVSYPRTGSHWVQEMAWCIGNDFDYEQAQTLLVLRNPLLESSALLVTGEYVDWFSQMGNSVENVEKTPSPRYVKSHLPWDLLPLQIKTKKPKIIYVTRNPKDTCVSFYHYCKLMHDIRGSFEEFAELFLQDTTPMGPFWNHVLKFWERRDDNNILFLTYEEMKKDQAGAIRKTAKFLNKTVTASQVSGLCEHLKFSKMAANPAINLEHMIGHRDNVDAKFIRKGRVGDWRNYMNDELAQKFDEWIEINTKGTGLKFEFKLPGPEE</sequence>
<evidence type="ECO:0000313" key="4">
    <source>
        <dbReference type="Proteomes" id="UP000829291"/>
    </source>
</evidence>
<name>A0A6J0BRF7_NEOLC</name>
<reference evidence="5" key="1">
    <citation type="submission" date="2025-08" db="UniProtKB">
        <authorList>
            <consortium name="RefSeq"/>
        </authorList>
    </citation>
    <scope>IDENTIFICATION</scope>
    <source>
        <tissue evidence="5">Thorax and Abdomen</tissue>
    </source>
</reference>
<dbReference type="CTD" id="6761"/>
<evidence type="ECO:0000259" key="3">
    <source>
        <dbReference type="Pfam" id="PF00685"/>
    </source>
</evidence>
<dbReference type="SUPFAM" id="SSF52540">
    <property type="entry name" value="P-loop containing nucleoside triphosphate hydrolases"/>
    <property type="match status" value="1"/>
</dbReference>
<dbReference type="OrthoDB" id="205623at2759"/>
<dbReference type="KEGG" id="nlo:107221847"/>
<dbReference type="Gene3D" id="3.40.50.300">
    <property type="entry name" value="P-loop containing nucleotide triphosphate hydrolases"/>
    <property type="match status" value="1"/>
</dbReference>
<dbReference type="InterPro" id="IPR027417">
    <property type="entry name" value="P-loop_NTPase"/>
</dbReference>
<comment type="similarity">
    <text evidence="1">Belongs to the sulfotransferase 1 family.</text>
</comment>
<dbReference type="AlphaFoldDB" id="A0A6J0BRF7"/>
<dbReference type="GO" id="GO:0008146">
    <property type="term" value="F:sulfotransferase activity"/>
    <property type="evidence" value="ECO:0007669"/>
    <property type="project" value="InterPro"/>
</dbReference>
<evidence type="ECO:0000313" key="5">
    <source>
        <dbReference type="RefSeq" id="XP_015516478.1"/>
    </source>
</evidence>
<dbReference type="Proteomes" id="UP000829291">
    <property type="component" value="Chromosome 3"/>
</dbReference>
<dbReference type="Pfam" id="PF00685">
    <property type="entry name" value="Sulfotransfer_1"/>
    <property type="match status" value="1"/>
</dbReference>
<dbReference type="PANTHER" id="PTHR11783">
    <property type="entry name" value="SULFOTRANSFERASE SULT"/>
    <property type="match status" value="1"/>
</dbReference>
<dbReference type="GeneID" id="107221847"/>
<accession>A0A6J0BRF7</accession>
<dbReference type="FunCoup" id="A0A6J0BRF7">
    <property type="interactions" value="22"/>
</dbReference>
<keyword evidence="2" id="KW-0808">Transferase</keyword>
<evidence type="ECO:0000256" key="2">
    <source>
        <dbReference type="ARBA" id="ARBA00022679"/>
    </source>
</evidence>